<evidence type="ECO:0000256" key="2">
    <source>
        <dbReference type="ARBA" id="ARBA00006434"/>
    </source>
</evidence>
<feature type="transmembrane region" description="Helical" evidence="14">
    <location>
        <begin position="12"/>
        <end position="37"/>
    </location>
</feature>
<evidence type="ECO:0000313" key="15">
    <source>
        <dbReference type="EMBL" id="PKK21518.1"/>
    </source>
</evidence>
<dbReference type="AlphaFoldDB" id="A0A2I0LVR0"/>
<evidence type="ECO:0000256" key="8">
    <source>
        <dbReference type="ARBA" id="ARBA00023053"/>
    </source>
</evidence>
<dbReference type="GO" id="GO:0005886">
    <property type="term" value="C:plasma membrane"/>
    <property type="evidence" value="ECO:0007669"/>
    <property type="project" value="TreeGrafter"/>
</dbReference>
<accession>A0A2I0LVR0</accession>
<keyword evidence="10 14" id="KW-0472">Membrane</keyword>
<keyword evidence="4 14" id="KW-0812">Transmembrane</keyword>
<reference evidence="15 16" key="1">
    <citation type="journal article" date="2013" name="Science">
        <title>Genomic diversity and evolution of the head crest in the rock pigeon.</title>
        <authorList>
            <person name="Shapiro M.D."/>
            <person name="Kronenberg Z."/>
            <person name="Li C."/>
            <person name="Domyan E.T."/>
            <person name="Pan H."/>
            <person name="Campbell M."/>
            <person name="Tan H."/>
            <person name="Huff C.D."/>
            <person name="Hu H."/>
            <person name="Vickrey A.I."/>
            <person name="Nielsen S.C."/>
            <person name="Stringham S.A."/>
            <person name="Hu H."/>
            <person name="Willerslev E."/>
            <person name="Gilbert M.T."/>
            <person name="Yandell M."/>
            <person name="Zhang G."/>
            <person name="Wang J."/>
        </authorList>
    </citation>
    <scope>NUCLEOTIDE SEQUENCE [LARGE SCALE GENOMIC DNA]</scope>
    <source>
        <tissue evidence="15">Blood</tissue>
    </source>
</reference>
<sequence length="264" mass="28593">MAIVGGRNINVFVGLFTATAPWVGGAYINGTAEIVYLPSKGHLWVQAPMGFALSLVIGGFFFVNQVRSKNYVAVMDPLQETYGNVMGSLLFIPPLLGEVFWFAALLASLEKQTLSHDKYHPQQLKLGKVYTFEVLGSIPWQTYFQRVLSTASLGQARLVSYLSGCGCFLMFIPSVLIGAVAASTDWNQTSYGLPSPLERGESSTILPLVLHHLCPVYISIARLGAIAAAAMSSADSALPSASSVFAHNIYRKLLRKKATETEVL</sequence>
<organism evidence="15 16">
    <name type="scientific">Columba livia</name>
    <name type="common">Rock dove</name>
    <dbReference type="NCBI Taxonomy" id="8932"/>
    <lineage>
        <taxon>Eukaryota</taxon>
        <taxon>Metazoa</taxon>
        <taxon>Chordata</taxon>
        <taxon>Craniata</taxon>
        <taxon>Vertebrata</taxon>
        <taxon>Euteleostomi</taxon>
        <taxon>Archelosauria</taxon>
        <taxon>Archosauria</taxon>
        <taxon>Dinosauria</taxon>
        <taxon>Saurischia</taxon>
        <taxon>Theropoda</taxon>
        <taxon>Coelurosauria</taxon>
        <taxon>Aves</taxon>
        <taxon>Neognathae</taxon>
        <taxon>Neoaves</taxon>
        <taxon>Columbimorphae</taxon>
        <taxon>Columbiformes</taxon>
        <taxon>Columbidae</taxon>
        <taxon>Columba</taxon>
    </lineage>
</organism>
<comment type="subcellular location">
    <subcellularLocation>
        <location evidence="1">Membrane</location>
        <topology evidence="1">Multi-pass membrane protein</topology>
    </subcellularLocation>
</comment>
<name>A0A2I0LVR0_COLLI</name>
<evidence type="ECO:0000256" key="3">
    <source>
        <dbReference type="ARBA" id="ARBA00022448"/>
    </source>
</evidence>
<keyword evidence="5" id="KW-0769">Symport</keyword>
<keyword evidence="16" id="KW-1185">Reference proteome</keyword>
<evidence type="ECO:0000256" key="9">
    <source>
        <dbReference type="ARBA" id="ARBA00023065"/>
    </source>
</evidence>
<keyword evidence="7 14" id="KW-1133">Transmembrane helix</keyword>
<evidence type="ECO:0000256" key="11">
    <source>
        <dbReference type="ARBA" id="ARBA00023180"/>
    </source>
</evidence>
<dbReference type="PANTHER" id="PTHR45897">
    <property type="entry name" value="HIGH-AFFINITY CHOLINE TRANSPORTER 1"/>
    <property type="match status" value="1"/>
</dbReference>
<protein>
    <submittedName>
        <fullName evidence="15">High-affinity choline transporter 1-like</fullName>
    </submittedName>
</protein>
<dbReference type="InParanoid" id="A0A2I0LVR0"/>
<comment type="caution">
    <text evidence="15">The sequence shown here is derived from an EMBL/GenBank/DDBJ whole genome shotgun (WGS) entry which is preliminary data.</text>
</comment>
<evidence type="ECO:0000256" key="7">
    <source>
        <dbReference type="ARBA" id="ARBA00022989"/>
    </source>
</evidence>
<dbReference type="PROSITE" id="PS50283">
    <property type="entry name" value="NA_SOLUT_SYMP_3"/>
    <property type="match status" value="1"/>
</dbReference>
<dbReference type="InterPro" id="IPR038377">
    <property type="entry name" value="Na/Glc_symporter_sf"/>
</dbReference>
<evidence type="ECO:0000256" key="4">
    <source>
        <dbReference type="ARBA" id="ARBA00022692"/>
    </source>
</evidence>
<dbReference type="InterPro" id="IPR052244">
    <property type="entry name" value="Choline_transporter"/>
</dbReference>
<keyword evidence="11" id="KW-0325">Glycoprotein</keyword>
<evidence type="ECO:0000256" key="6">
    <source>
        <dbReference type="ARBA" id="ARBA00022979"/>
    </source>
</evidence>
<evidence type="ECO:0000313" key="16">
    <source>
        <dbReference type="Proteomes" id="UP000053872"/>
    </source>
</evidence>
<evidence type="ECO:0000256" key="10">
    <source>
        <dbReference type="ARBA" id="ARBA00023136"/>
    </source>
</evidence>
<dbReference type="STRING" id="8932.A0A2I0LVR0"/>
<evidence type="ECO:0000256" key="12">
    <source>
        <dbReference type="ARBA" id="ARBA00023201"/>
    </source>
</evidence>
<keyword evidence="8" id="KW-0915">Sodium</keyword>
<evidence type="ECO:0000256" key="1">
    <source>
        <dbReference type="ARBA" id="ARBA00004141"/>
    </source>
</evidence>
<dbReference type="InterPro" id="IPR001734">
    <property type="entry name" value="Na/solute_symporter"/>
</dbReference>
<feature type="transmembrane region" description="Helical" evidence="14">
    <location>
        <begin position="43"/>
        <end position="64"/>
    </location>
</feature>
<keyword evidence="6" id="KW-0530">Neurotransmitter biosynthesis</keyword>
<keyword evidence="12" id="KW-0739">Sodium transport</keyword>
<dbReference type="GO" id="GO:0008292">
    <property type="term" value="P:acetylcholine biosynthetic process"/>
    <property type="evidence" value="ECO:0007669"/>
    <property type="project" value="TreeGrafter"/>
</dbReference>
<keyword evidence="9" id="KW-0406">Ion transport</keyword>
<evidence type="ECO:0000256" key="14">
    <source>
        <dbReference type="SAM" id="Phobius"/>
    </source>
</evidence>
<proteinExistence type="inferred from homology"/>
<feature type="transmembrane region" description="Helical" evidence="14">
    <location>
        <begin position="158"/>
        <end position="182"/>
    </location>
</feature>
<dbReference type="PANTHER" id="PTHR45897:SF5">
    <property type="entry name" value="HIGH AFFINITY CHOLINE TRANSPORTER 1"/>
    <property type="match status" value="1"/>
</dbReference>
<dbReference type="Proteomes" id="UP000053872">
    <property type="component" value="Unassembled WGS sequence"/>
</dbReference>
<comment type="similarity">
    <text evidence="2 13">Belongs to the sodium:solute symporter (SSF) (TC 2.A.21) family.</text>
</comment>
<evidence type="ECO:0000256" key="5">
    <source>
        <dbReference type="ARBA" id="ARBA00022847"/>
    </source>
</evidence>
<dbReference type="Pfam" id="PF00474">
    <property type="entry name" value="SSF"/>
    <property type="match status" value="1"/>
</dbReference>
<gene>
    <name evidence="15" type="ORF">A306_00012705</name>
</gene>
<keyword evidence="3" id="KW-0813">Transport</keyword>
<evidence type="ECO:0000256" key="13">
    <source>
        <dbReference type="RuleBase" id="RU362091"/>
    </source>
</evidence>
<dbReference type="GO" id="GO:0005307">
    <property type="term" value="F:choline:sodium symporter activity"/>
    <property type="evidence" value="ECO:0007669"/>
    <property type="project" value="TreeGrafter"/>
</dbReference>
<dbReference type="EMBL" id="AKCR02000080">
    <property type="protein sequence ID" value="PKK21518.1"/>
    <property type="molecule type" value="Genomic_DNA"/>
</dbReference>
<dbReference type="Gene3D" id="1.20.1730.10">
    <property type="entry name" value="Sodium/glucose cotransporter"/>
    <property type="match status" value="2"/>
</dbReference>
<feature type="transmembrane region" description="Helical" evidence="14">
    <location>
        <begin position="85"/>
        <end position="109"/>
    </location>
</feature>